<keyword evidence="1" id="KW-1133">Transmembrane helix</keyword>
<evidence type="ECO:0000313" key="3">
    <source>
        <dbReference type="Proteomes" id="UP000592342"/>
    </source>
</evidence>
<keyword evidence="1" id="KW-0472">Membrane</keyword>
<dbReference type="AlphaFoldDB" id="A0A7X1LN09"/>
<dbReference type="EMBL" id="JACLRA010000005">
    <property type="protein sequence ID" value="MBC2863318.1"/>
    <property type="molecule type" value="Genomic_DNA"/>
</dbReference>
<accession>A0A7X1LN09</accession>
<name>A0A7X1LN09_KLEPN</name>
<dbReference type="Proteomes" id="UP000592342">
    <property type="component" value="Unassembled WGS sequence"/>
</dbReference>
<keyword evidence="1" id="KW-0812">Transmembrane</keyword>
<gene>
    <name evidence="2" type="ORF">H7U16_26750</name>
</gene>
<proteinExistence type="predicted"/>
<reference evidence="2 3" key="1">
    <citation type="submission" date="2020-08" db="EMBL/GenBank/DDBJ databases">
        <title>Tigecycline and colistin resistance in Klebsiella pneumoniae.</title>
        <authorList>
            <person name="Ramesh N."/>
            <person name="Shanthini T."/>
            <person name="Prasanth M."/>
            <person name="Senthilkumar N."/>
            <person name="Meesala Krishna M."/>
            <person name="Guruswami G."/>
        </authorList>
    </citation>
    <scope>NUCLEOTIDE SEQUENCE [LARGE SCALE GENOMIC DNA]</scope>
    <source>
        <strain evidence="2 3">SHM 84</strain>
    </source>
</reference>
<evidence type="ECO:0000313" key="2">
    <source>
        <dbReference type="EMBL" id="MBC2863318.1"/>
    </source>
</evidence>
<sequence length="107" mass="11962">MLIDTVFIELALYLSCIITGFKAITAAVQRQMIYLKVHPLPVPDHPRGLRNSVALDPRARLVVINALTCLSRHRLYDIMLTGRKTNTPTNTMTSPYAFSLPLTLPVT</sequence>
<comment type="caution">
    <text evidence="2">The sequence shown here is derived from an EMBL/GenBank/DDBJ whole genome shotgun (WGS) entry which is preliminary data.</text>
</comment>
<evidence type="ECO:0000256" key="1">
    <source>
        <dbReference type="SAM" id="Phobius"/>
    </source>
</evidence>
<organism evidence="2 3">
    <name type="scientific">Klebsiella pneumoniae</name>
    <dbReference type="NCBI Taxonomy" id="573"/>
    <lineage>
        <taxon>Bacteria</taxon>
        <taxon>Pseudomonadati</taxon>
        <taxon>Pseudomonadota</taxon>
        <taxon>Gammaproteobacteria</taxon>
        <taxon>Enterobacterales</taxon>
        <taxon>Enterobacteriaceae</taxon>
        <taxon>Klebsiella/Raoultella group</taxon>
        <taxon>Klebsiella</taxon>
        <taxon>Klebsiella pneumoniae complex</taxon>
    </lineage>
</organism>
<feature type="transmembrane region" description="Helical" evidence="1">
    <location>
        <begin position="6"/>
        <end position="28"/>
    </location>
</feature>
<protein>
    <submittedName>
        <fullName evidence="2">Uncharacterized protein</fullName>
    </submittedName>
</protein>